<dbReference type="EC" id="2.4.1.21" evidence="7"/>
<evidence type="ECO:0000256" key="7">
    <source>
        <dbReference type="HAMAP-Rule" id="MF_00484"/>
    </source>
</evidence>
<organism evidence="10 11">
    <name type="scientific">Acetoanaerobium noterae</name>
    <dbReference type="NCBI Taxonomy" id="745369"/>
    <lineage>
        <taxon>Bacteria</taxon>
        <taxon>Bacillati</taxon>
        <taxon>Bacillota</taxon>
        <taxon>Clostridia</taxon>
        <taxon>Peptostreptococcales</taxon>
        <taxon>Filifactoraceae</taxon>
        <taxon>Acetoanaerobium</taxon>
    </lineage>
</organism>
<evidence type="ECO:0000256" key="1">
    <source>
        <dbReference type="ARBA" id="ARBA00001478"/>
    </source>
</evidence>
<dbReference type="InterPro" id="IPR013534">
    <property type="entry name" value="Starch_synth_cat_dom"/>
</dbReference>
<comment type="similarity">
    <text evidence="3 7">Belongs to the glycosyltransferase 1 family. Bacterial/plant glycogen synthase subfamily.</text>
</comment>
<dbReference type="NCBIfam" id="NF001899">
    <property type="entry name" value="PRK00654.1-2"/>
    <property type="match status" value="1"/>
</dbReference>
<gene>
    <name evidence="7" type="primary">glgA</name>
    <name evidence="10" type="ORF">SAMN02745120_2127</name>
</gene>
<evidence type="ECO:0000256" key="5">
    <source>
        <dbReference type="ARBA" id="ARBA00022679"/>
    </source>
</evidence>
<reference evidence="11" key="1">
    <citation type="submission" date="2017-02" db="EMBL/GenBank/DDBJ databases">
        <authorList>
            <person name="Varghese N."/>
            <person name="Submissions S."/>
        </authorList>
    </citation>
    <scope>NUCLEOTIDE SEQUENCE [LARGE SCALE GENOMIC DNA]</scope>
    <source>
        <strain evidence="11">ATCC 35199</strain>
    </source>
</reference>
<sequence length="478" mass="55289">MKVLFVSAESYPFIKTGGLGDVAFALPKALKSLGVDVRIMLPKYLQIPEFYKDKMEQVDVFSVPVGWRNQYCGVQHLEFEGLDFYFVDNEYYFKRENAYGYFDDAERFSFFSRATVEFVKRMNFIPDIIHLNDWHTALIPAYLKMENYQHLGKTNIKTVFTIHNLQYQGVFSKEVLHDVAGLPEHMMVEDGLEFYGDVNFMKSAINFSDYITTVSPSYADEIRTPYFGEKLDGLLNKKSNKLEGILNGIDYHIYSPTTDTHIFENYDINTTEKKLENKLKLQKILGLPQDKDVMMIGMVTRLVSQKGLDLVTHVMREILDKDIQFVLLGTGDEKYHSVFHYYSMTYPQKCSAKLVFDNTLAQRIYAGADMLLMPSQFEPCGIGQLIALRYGTLPLVRETGGLKDTVIPYDKTTVKGNGFSFRNYNAHEMLHVLEYALDVYKDKKVWSQLIKNAMNSDFSWEHSAKEYLRVYDSVLEEK</sequence>
<comment type="function">
    <text evidence="2 7">Synthesizes alpha-1,4-glucan chains using ADP-glucose.</text>
</comment>
<dbReference type="GO" id="GO:0005978">
    <property type="term" value="P:glycogen biosynthetic process"/>
    <property type="evidence" value="ECO:0007669"/>
    <property type="project" value="UniProtKB-UniRule"/>
</dbReference>
<dbReference type="EMBL" id="FUYN01000004">
    <property type="protein sequence ID" value="SKB56223.1"/>
    <property type="molecule type" value="Genomic_DNA"/>
</dbReference>
<dbReference type="Pfam" id="PF00534">
    <property type="entry name" value="Glycos_transf_1"/>
    <property type="match status" value="1"/>
</dbReference>
<keyword evidence="6 7" id="KW-0320">Glycogen biosynthesis</keyword>
<dbReference type="HAMAP" id="MF_00484">
    <property type="entry name" value="Glycogen_synth"/>
    <property type="match status" value="1"/>
</dbReference>
<name>A0A1T5CA19_9FIRM</name>
<comment type="catalytic activity">
    <reaction evidence="1 7">
        <text>[(1-&gt;4)-alpha-D-glucosyl](n) + ADP-alpha-D-glucose = [(1-&gt;4)-alpha-D-glucosyl](n+1) + ADP + H(+)</text>
        <dbReference type="Rhea" id="RHEA:18189"/>
        <dbReference type="Rhea" id="RHEA-COMP:9584"/>
        <dbReference type="Rhea" id="RHEA-COMP:9587"/>
        <dbReference type="ChEBI" id="CHEBI:15378"/>
        <dbReference type="ChEBI" id="CHEBI:15444"/>
        <dbReference type="ChEBI" id="CHEBI:57498"/>
        <dbReference type="ChEBI" id="CHEBI:456216"/>
        <dbReference type="EC" id="2.4.1.21"/>
    </reaction>
</comment>
<keyword evidence="4 7" id="KW-0328">Glycosyltransferase</keyword>
<evidence type="ECO:0000256" key="4">
    <source>
        <dbReference type="ARBA" id="ARBA00022676"/>
    </source>
</evidence>
<feature type="domain" description="Glycosyl transferase family 1" evidence="8">
    <location>
        <begin position="290"/>
        <end position="447"/>
    </location>
</feature>
<dbReference type="Gene3D" id="3.40.50.2000">
    <property type="entry name" value="Glycogen Phosphorylase B"/>
    <property type="match status" value="2"/>
</dbReference>
<accession>A0A1T5CA19</accession>
<dbReference type="UniPathway" id="UPA00164"/>
<dbReference type="CDD" id="cd03791">
    <property type="entry name" value="GT5_Glycogen_synthase_DULL1-like"/>
    <property type="match status" value="1"/>
</dbReference>
<dbReference type="OrthoDB" id="9808590at2"/>
<evidence type="ECO:0000256" key="2">
    <source>
        <dbReference type="ARBA" id="ARBA00002764"/>
    </source>
</evidence>
<dbReference type="PANTHER" id="PTHR45825">
    <property type="entry name" value="GRANULE-BOUND STARCH SYNTHASE 1, CHLOROPLASTIC/AMYLOPLASTIC"/>
    <property type="match status" value="1"/>
</dbReference>
<evidence type="ECO:0000313" key="10">
    <source>
        <dbReference type="EMBL" id="SKB56223.1"/>
    </source>
</evidence>
<dbReference type="PANTHER" id="PTHR45825:SF11">
    <property type="entry name" value="ALPHA AMYLASE DOMAIN-CONTAINING PROTEIN"/>
    <property type="match status" value="1"/>
</dbReference>
<dbReference type="RefSeq" id="WP_143215802.1">
    <property type="nucleotide sequence ID" value="NZ_FUYN01000004.1"/>
</dbReference>
<dbReference type="SUPFAM" id="SSF53756">
    <property type="entry name" value="UDP-Glycosyltransferase/glycogen phosphorylase"/>
    <property type="match status" value="1"/>
</dbReference>
<dbReference type="InterPro" id="IPR001296">
    <property type="entry name" value="Glyco_trans_1"/>
</dbReference>
<keyword evidence="11" id="KW-1185">Reference proteome</keyword>
<protein>
    <recommendedName>
        <fullName evidence="7">Glycogen synthase</fullName>
        <ecNumber evidence="7">2.4.1.21</ecNumber>
    </recommendedName>
    <alternativeName>
        <fullName evidence="7">Starch [bacterial glycogen] synthase</fullName>
    </alternativeName>
</protein>
<evidence type="ECO:0000259" key="9">
    <source>
        <dbReference type="Pfam" id="PF08323"/>
    </source>
</evidence>
<dbReference type="Pfam" id="PF08323">
    <property type="entry name" value="Glyco_transf_5"/>
    <property type="match status" value="1"/>
</dbReference>
<evidence type="ECO:0000313" key="11">
    <source>
        <dbReference type="Proteomes" id="UP000243406"/>
    </source>
</evidence>
<dbReference type="InterPro" id="IPR011835">
    <property type="entry name" value="GS/SS"/>
</dbReference>
<evidence type="ECO:0000256" key="6">
    <source>
        <dbReference type="ARBA" id="ARBA00023056"/>
    </source>
</evidence>
<feature type="domain" description="Starch synthase catalytic" evidence="9">
    <location>
        <begin position="2"/>
        <end position="237"/>
    </location>
</feature>
<keyword evidence="5 7" id="KW-0808">Transferase</keyword>
<dbReference type="AlphaFoldDB" id="A0A1T5CA19"/>
<evidence type="ECO:0000259" key="8">
    <source>
        <dbReference type="Pfam" id="PF00534"/>
    </source>
</evidence>
<dbReference type="GO" id="GO:0009011">
    <property type="term" value="F:alpha-1,4-glucan glucosyltransferase (ADP-glucose donor) activity"/>
    <property type="evidence" value="ECO:0007669"/>
    <property type="project" value="UniProtKB-UniRule"/>
</dbReference>
<dbReference type="GO" id="GO:0004373">
    <property type="term" value="F:alpha-1,4-glucan glucosyltransferase (UDP-glucose donor) activity"/>
    <property type="evidence" value="ECO:0007669"/>
    <property type="project" value="InterPro"/>
</dbReference>
<dbReference type="Proteomes" id="UP000243406">
    <property type="component" value="Unassembled WGS sequence"/>
</dbReference>
<proteinExistence type="inferred from homology"/>
<evidence type="ECO:0000256" key="3">
    <source>
        <dbReference type="ARBA" id="ARBA00010281"/>
    </source>
</evidence>
<feature type="binding site" evidence="7">
    <location>
        <position position="15"/>
    </location>
    <ligand>
        <name>ADP-alpha-D-glucose</name>
        <dbReference type="ChEBI" id="CHEBI:57498"/>
    </ligand>
</feature>
<dbReference type="NCBIfam" id="NF001898">
    <property type="entry name" value="PRK00654.1-1"/>
    <property type="match status" value="1"/>
</dbReference>
<dbReference type="NCBIfam" id="TIGR02095">
    <property type="entry name" value="glgA"/>
    <property type="match status" value="1"/>
</dbReference>
<comment type="pathway">
    <text evidence="7">Glycan biosynthesis; glycogen biosynthesis.</text>
</comment>